<dbReference type="SUPFAM" id="SSF49464">
    <property type="entry name" value="Carboxypeptidase regulatory domain-like"/>
    <property type="match status" value="1"/>
</dbReference>
<evidence type="ECO:0000256" key="2">
    <source>
        <dbReference type="ARBA" id="ARBA00023136"/>
    </source>
</evidence>
<evidence type="ECO:0000259" key="4">
    <source>
        <dbReference type="SMART" id="SM00965"/>
    </source>
</evidence>
<dbReference type="AlphaFoldDB" id="A0A916JIR2"/>
<gene>
    <name evidence="5" type="ORF">DYBT9275_04120</name>
</gene>
<protein>
    <recommendedName>
        <fullName evidence="4">Secretin/TonB short N-terminal domain-containing protein</fullName>
    </recommendedName>
</protein>
<keyword evidence="3" id="KW-0998">Cell outer membrane</keyword>
<feature type="domain" description="Secretin/TonB short N-terminal" evidence="4">
    <location>
        <begin position="83"/>
        <end position="134"/>
    </location>
</feature>
<keyword evidence="6" id="KW-1185">Reference proteome</keyword>
<dbReference type="GO" id="GO:0019867">
    <property type="term" value="C:outer membrane"/>
    <property type="evidence" value="ECO:0007669"/>
    <property type="project" value="InterPro"/>
</dbReference>
<reference evidence="5" key="1">
    <citation type="submission" date="2021-04" db="EMBL/GenBank/DDBJ databases">
        <authorList>
            <person name="Rodrigo-Torres L."/>
            <person name="Arahal R. D."/>
            <person name="Lucena T."/>
        </authorList>
    </citation>
    <scope>NUCLEOTIDE SEQUENCE</scope>
    <source>
        <strain evidence="5">CECT 9275</strain>
    </source>
</reference>
<evidence type="ECO:0000313" key="6">
    <source>
        <dbReference type="Proteomes" id="UP000680038"/>
    </source>
</evidence>
<evidence type="ECO:0000313" key="5">
    <source>
        <dbReference type="EMBL" id="CAG5007761.1"/>
    </source>
</evidence>
<keyword evidence="1" id="KW-0813">Transport</keyword>
<dbReference type="SMART" id="SM00965">
    <property type="entry name" value="STN"/>
    <property type="match status" value="1"/>
</dbReference>
<sequence length="256" mass="28561">MKYDLLYQCGCARLKPGRIYAMDRELPEDSQLKIARIMKLTVLLFLVAFMQVSAGVYSQTVRLNESNSGLEKVFNEIRKQTGYNFLYNNRLLKNTRPVNIRVNGEELKTVLDQVFENQPLSYSIIDKTIVVKKKKISSGSLEMLSPQESITSPLITTNEIVRNDQLVNRVTIPVIAVLDVSGKVTDERGDSLPGVSIVIKGTSQGTTTHTDGKFSLPVPGSNAVLIFSFVGYVSREVPVGNKICEYSGCKLHQRKQ</sequence>
<dbReference type="Proteomes" id="UP000680038">
    <property type="component" value="Unassembled WGS sequence"/>
</dbReference>
<dbReference type="RefSeq" id="WP_229252845.1">
    <property type="nucleotide sequence ID" value="NZ_CAJRAF010000002.1"/>
</dbReference>
<dbReference type="InterPro" id="IPR011662">
    <property type="entry name" value="Secretin/TonB_short_N"/>
</dbReference>
<comment type="caution">
    <text evidence="5">The sequence shown here is derived from an EMBL/GenBank/DDBJ whole genome shotgun (WGS) entry which is preliminary data.</text>
</comment>
<dbReference type="InterPro" id="IPR008969">
    <property type="entry name" value="CarboxyPept-like_regulatory"/>
</dbReference>
<dbReference type="Pfam" id="PF07660">
    <property type="entry name" value="STN"/>
    <property type="match status" value="1"/>
</dbReference>
<evidence type="ECO:0000256" key="3">
    <source>
        <dbReference type="ARBA" id="ARBA00023237"/>
    </source>
</evidence>
<name>A0A916JIR2_9BACT</name>
<proteinExistence type="predicted"/>
<dbReference type="Gene3D" id="2.60.40.1120">
    <property type="entry name" value="Carboxypeptidase-like, regulatory domain"/>
    <property type="match status" value="1"/>
</dbReference>
<dbReference type="EMBL" id="CAJRAF010000002">
    <property type="protein sequence ID" value="CAG5007761.1"/>
    <property type="molecule type" value="Genomic_DNA"/>
</dbReference>
<keyword evidence="2" id="KW-0472">Membrane</keyword>
<dbReference type="Pfam" id="PF13715">
    <property type="entry name" value="CarbopepD_reg_2"/>
    <property type="match status" value="1"/>
</dbReference>
<accession>A0A916JIR2</accession>
<evidence type="ECO:0000256" key="1">
    <source>
        <dbReference type="ARBA" id="ARBA00022448"/>
    </source>
</evidence>
<organism evidence="5 6">
    <name type="scientific">Dyadobacter helix</name>
    <dbReference type="NCBI Taxonomy" id="2822344"/>
    <lineage>
        <taxon>Bacteria</taxon>
        <taxon>Pseudomonadati</taxon>
        <taxon>Bacteroidota</taxon>
        <taxon>Cytophagia</taxon>
        <taxon>Cytophagales</taxon>
        <taxon>Spirosomataceae</taxon>
        <taxon>Dyadobacter</taxon>
    </lineage>
</organism>